<dbReference type="InterPro" id="IPR053812">
    <property type="entry name" value="HTH_Sigma70_ECF-like"/>
</dbReference>
<evidence type="ECO:0000256" key="5">
    <source>
        <dbReference type="ARBA" id="ARBA00023163"/>
    </source>
</evidence>
<evidence type="ECO:0000313" key="8">
    <source>
        <dbReference type="Proteomes" id="UP000319004"/>
    </source>
</evidence>
<protein>
    <submittedName>
        <fullName evidence="7">RNA polymerase sigma factor</fullName>
    </submittedName>
</protein>
<dbReference type="InterPro" id="IPR013325">
    <property type="entry name" value="RNA_pol_sigma_r2"/>
</dbReference>
<reference evidence="7 8" key="1">
    <citation type="submission" date="2019-03" db="EMBL/GenBank/DDBJ databases">
        <title>Deep-cultivation of Planctomycetes and their phenomic and genomic characterization uncovers novel biology.</title>
        <authorList>
            <person name="Wiegand S."/>
            <person name="Jogler M."/>
            <person name="Boedeker C."/>
            <person name="Pinto D."/>
            <person name="Vollmers J."/>
            <person name="Rivas-Marin E."/>
            <person name="Kohn T."/>
            <person name="Peeters S.H."/>
            <person name="Heuer A."/>
            <person name="Rast P."/>
            <person name="Oberbeckmann S."/>
            <person name="Bunk B."/>
            <person name="Jeske O."/>
            <person name="Meyerdierks A."/>
            <person name="Storesund J.E."/>
            <person name="Kallscheuer N."/>
            <person name="Luecker S."/>
            <person name="Lage O.M."/>
            <person name="Pohl T."/>
            <person name="Merkel B.J."/>
            <person name="Hornburger P."/>
            <person name="Mueller R.-W."/>
            <person name="Bruemmer F."/>
            <person name="Labrenz M."/>
            <person name="Spormann A.M."/>
            <person name="Op den Camp H."/>
            <person name="Overmann J."/>
            <person name="Amann R."/>
            <person name="Jetten M.S.M."/>
            <person name="Mascher T."/>
            <person name="Medema M.H."/>
            <person name="Devos D.P."/>
            <person name="Kaster A.-K."/>
            <person name="Ovreas L."/>
            <person name="Rohde M."/>
            <person name="Galperin M.Y."/>
            <person name="Jogler C."/>
        </authorList>
    </citation>
    <scope>NUCLEOTIDE SEQUENCE [LARGE SCALE GENOMIC DNA]</scope>
    <source>
        <strain evidence="7 8">Enr13</strain>
    </source>
</reference>
<evidence type="ECO:0000256" key="4">
    <source>
        <dbReference type="ARBA" id="ARBA00023125"/>
    </source>
</evidence>
<dbReference type="InterPro" id="IPR014284">
    <property type="entry name" value="RNA_pol_sigma-70_dom"/>
</dbReference>
<dbReference type="Proteomes" id="UP000319004">
    <property type="component" value="Chromosome"/>
</dbReference>
<dbReference type="SUPFAM" id="SSF88946">
    <property type="entry name" value="Sigma2 domain of RNA polymerase sigma factors"/>
    <property type="match status" value="1"/>
</dbReference>
<keyword evidence="3" id="KW-0731">Sigma factor</keyword>
<comment type="similarity">
    <text evidence="1">Belongs to the sigma-70 factor family. ECF subfamily.</text>
</comment>
<evidence type="ECO:0000256" key="1">
    <source>
        <dbReference type="ARBA" id="ARBA00010641"/>
    </source>
</evidence>
<dbReference type="InterPro" id="IPR013324">
    <property type="entry name" value="RNA_pol_sigma_r3/r4-like"/>
</dbReference>
<sequence length="249" mass="27979">MPNVARLLPENVVDLFRICENIGACVGKTAISNDMQESSMTDPSEISDDLLRRAAEGDDSALADLLSPHETRLRRMVKMRLNRNIQRRVDPADIVQEAFIEASKRIADYAKSPEMPFYLWLRHITGQKLIDAHRRHLGAQKRDAGMEISLYRGSMPMATSASLAIQLLGGMTSPSRAAVRAETQLRVQEALNSLSDVDREVLALRHFEQLTNSEVAEVLEIDKSTASTRYLRALKRMKETLSEIPGFME</sequence>
<dbReference type="AlphaFoldDB" id="A0A518HNZ9"/>
<dbReference type="SUPFAM" id="SSF88659">
    <property type="entry name" value="Sigma3 and sigma4 domains of RNA polymerase sigma factors"/>
    <property type="match status" value="1"/>
</dbReference>
<dbReference type="Pfam" id="PF07638">
    <property type="entry name" value="Sigma70_ECF"/>
    <property type="match status" value="1"/>
</dbReference>
<dbReference type="GO" id="GO:0006352">
    <property type="term" value="P:DNA-templated transcription initiation"/>
    <property type="evidence" value="ECO:0007669"/>
    <property type="project" value="InterPro"/>
</dbReference>
<accession>A0A518HNZ9</accession>
<dbReference type="KEGG" id="snep:Enr13x_24240"/>
<dbReference type="Gene3D" id="1.10.10.10">
    <property type="entry name" value="Winged helix-like DNA-binding domain superfamily/Winged helix DNA-binding domain"/>
    <property type="match status" value="1"/>
</dbReference>
<dbReference type="CDD" id="cd06171">
    <property type="entry name" value="Sigma70_r4"/>
    <property type="match status" value="1"/>
</dbReference>
<dbReference type="PANTHER" id="PTHR43133:SF8">
    <property type="entry name" value="RNA POLYMERASE SIGMA FACTOR HI_1459-RELATED"/>
    <property type="match status" value="1"/>
</dbReference>
<evidence type="ECO:0000313" key="7">
    <source>
        <dbReference type="EMBL" id="QDV42576.1"/>
    </source>
</evidence>
<dbReference type="Gene3D" id="1.10.1740.10">
    <property type="match status" value="1"/>
</dbReference>
<feature type="domain" description="RNA polymerase sigma-70 ECF-like HTH" evidence="6">
    <location>
        <begin position="49"/>
        <end position="237"/>
    </location>
</feature>
<dbReference type="NCBIfam" id="TIGR02984">
    <property type="entry name" value="Sig-70_plancto1"/>
    <property type="match status" value="1"/>
</dbReference>
<dbReference type="EMBL" id="CP037423">
    <property type="protein sequence ID" value="QDV42576.1"/>
    <property type="molecule type" value="Genomic_DNA"/>
</dbReference>
<dbReference type="InterPro" id="IPR036388">
    <property type="entry name" value="WH-like_DNA-bd_sf"/>
</dbReference>
<evidence type="ECO:0000259" key="6">
    <source>
        <dbReference type="Pfam" id="PF07638"/>
    </source>
</evidence>
<dbReference type="GO" id="GO:0003677">
    <property type="term" value="F:DNA binding"/>
    <property type="evidence" value="ECO:0007669"/>
    <property type="project" value="UniProtKB-KW"/>
</dbReference>
<evidence type="ECO:0000256" key="3">
    <source>
        <dbReference type="ARBA" id="ARBA00023082"/>
    </source>
</evidence>
<name>A0A518HNZ9_9BACT</name>
<gene>
    <name evidence="7" type="ORF">Enr13x_24240</name>
</gene>
<keyword evidence="8" id="KW-1185">Reference proteome</keyword>
<dbReference type="NCBIfam" id="TIGR02937">
    <property type="entry name" value="sigma70-ECF"/>
    <property type="match status" value="1"/>
</dbReference>
<dbReference type="InterPro" id="IPR039425">
    <property type="entry name" value="RNA_pol_sigma-70-like"/>
</dbReference>
<dbReference type="InterPro" id="IPR014326">
    <property type="entry name" value="RNA_pol_sigma-70_Plancto"/>
</dbReference>
<organism evidence="7 8">
    <name type="scientific">Stieleria neptunia</name>
    <dbReference type="NCBI Taxonomy" id="2527979"/>
    <lineage>
        <taxon>Bacteria</taxon>
        <taxon>Pseudomonadati</taxon>
        <taxon>Planctomycetota</taxon>
        <taxon>Planctomycetia</taxon>
        <taxon>Pirellulales</taxon>
        <taxon>Pirellulaceae</taxon>
        <taxon>Stieleria</taxon>
    </lineage>
</organism>
<keyword evidence="5" id="KW-0804">Transcription</keyword>
<dbReference type="PANTHER" id="PTHR43133">
    <property type="entry name" value="RNA POLYMERASE ECF-TYPE SIGMA FACTO"/>
    <property type="match status" value="1"/>
</dbReference>
<proteinExistence type="inferred from homology"/>
<keyword evidence="2" id="KW-0805">Transcription regulation</keyword>
<evidence type="ECO:0000256" key="2">
    <source>
        <dbReference type="ARBA" id="ARBA00023015"/>
    </source>
</evidence>
<dbReference type="GO" id="GO:0016987">
    <property type="term" value="F:sigma factor activity"/>
    <property type="evidence" value="ECO:0007669"/>
    <property type="project" value="UniProtKB-KW"/>
</dbReference>
<keyword evidence="4" id="KW-0238">DNA-binding</keyword>